<protein>
    <submittedName>
        <fullName evidence="2">Uncharacterized protein</fullName>
    </submittedName>
</protein>
<evidence type="ECO:0000313" key="2">
    <source>
        <dbReference type="EMBL" id="KAK6343605.1"/>
    </source>
</evidence>
<dbReference type="Pfam" id="PF14441">
    <property type="entry name" value="OTT_1508_deam"/>
    <property type="match status" value="1"/>
</dbReference>
<dbReference type="InterPro" id="IPR027796">
    <property type="entry name" value="OTT_1508_deam-like"/>
</dbReference>
<comment type="caution">
    <text evidence="2">The sequence shown here is derived from an EMBL/GenBank/DDBJ whole genome shotgun (WGS) entry which is preliminary data.</text>
</comment>
<reference evidence="2 3" key="1">
    <citation type="submission" date="2019-10" db="EMBL/GenBank/DDBJ databases">
        <authorList>
            <person name="Palmer J.M."/>
        </authorList>
    </citation>
    <scope>NUCLEOTIDE SEQUENCE [LARGE SCALE GENOMIC DNA]</scope>
    <source>
        <strain evidence="2 3">TWF730</strain>
    </source>
</reference>
<dbReference type="Proteomes" id="UP001373714">
    <property type="component" value="Unassembled WGS sequence"/>
</dbReference>
<proteinExistence type="predicted"/>
<dbReference type="EMBL" id="JAVHNS010000009">
    <property type="protein sequence ID" value="KAK6343605.1"/>
    <property type="molecule type" value="Genomic_DNA"/>
</dbReference>
<dbReference type="AlphaFoldDB" id="A0AAV9ULZ5"/>
<evidence type="ECO:0000256" key="1">
    <source>
        <dbReference type="SAM" id="MobiDB-lite"/>
    </source>
</evidence>
<organism evidence="2 3">
    <name type="scientific">Orbilia blumenaviensis</name>
    <dbReference type="NCBI Taxonomy" id="1796055"/>
    <lineage>
        <taxon>Eukaryota</taxon>
        <taxon>Fungi</taxon>
        <taxon>Dikarya</taxon>
        <taxon>Ascomycota</taxon>
        <taxon>Pezizomycotina</taxon>
        <taxon>Orbiliomycetes</taxon>
        <taxon>Orbiliales</taxon>
        <taxon>Orbiliaceae</taxon>
        <taxon>Orbilia</taxon>
    </lineage>
</organism>
<name>A0AAV9ULZ5_9PEZI</name>
<gene>
    <name evidence="2" type="ORF">TWF730_011196</name>
</gene>
<evidence type="ECO:0000313" key="3">
    <source>
        <dbReference type="Proteomes" id="UP001373714"/>
    </source>
</evidence>
<sequence length="634" mass="72706">MSDITIHTDGEPNQRHYVSNCAFLNQLSRGSGEIRRQIAAAADANRMRDENRYHLARQRDVATASLLDTLARLLVARPDEAVAVAVFWTTNEKIWLVAAINSGEDTDCIVPADPEILTPNFREWQCQRVEKHANTILQFSRDYLLAPKGDAREEILRKFRFAQMDYSLAKISAFFDRIRVILDGLRVIEKHFFTPKYLEEPSEEEVEYFVDELHEWDIVKDECLPHKLGDIYLNSEYTSQFVREKLESGNDLGLEKLTSENLYIWHELFMCTFENAIICLKRCHEIKSEGDESRYHDVMRVLCIYLEYIVAFTHNSNLFRQYVGLITKLAAKREAYTKHQTGFPTLERVHVLDDANSRGKNETWDGRKGKAGNIGSKTRHVLRKFFSAPKLMLSTFSQKLGVHANANTDGKRKPSRSGHRTEKAGQKLKTQNGFFWSCYLLAAMYQSPENFLDGVVKQERSVRKQITLEVIRLGGNIPSTCRGEKLEYSLYRFLYLGYLSPVEISIRVQKFLRLLHTVIPDPQACQHLLSTLNSNNPVITPVYHAEVILLAGFGSCRALPCPYIGISRPPCAICEYIILQQKKIDCRDGSGKVYPVPLPDGISMKNRRSTVDSIQILTAKVIEDIRAWQMEQEQ</sequence>
<feature type="region of interest" description="Disordered" evidence="1">
    <location>
        <begin position="404"/>
        <end position="424"/>
    </location>
</feature>
<accession>A0AAV9ULZ5</accession>
<keyword evidence="3" id="KW-1185">Reference proteome</keyword>